<reference evidence="1" key="1">
    <citation type="journal article" date="2022" name="Int. J. Mol. Sci.">
        <title>Draft Genome of Tanacetum Coccineum: Genomic Comparison of Closely Related Tanacetum-Family Plants.</title>
        <authorList>
            <person name="Yamashiro T."/>
            <person name="Shiraishi A."/>
            <person name="Nakayama K."/>
            <person name="Satake H."/>
        </authorList>
    </citation>
    <scope>NUCLEOTIDE SEQUENCE</scope>
</reference>
<comment type="caution">
    <text evidence="1">The sequence shown here is derived from an EMBL/GenBank/DDBJ whole genome shotgun (WGS) entry which is preliminary data.</text>
</comment>
<accession>A0ABQ5G6Y9</accession>
<protein>
    <submittedName>
        <fullName evidence="1">Uncharacterized protein</fullName>
    </submittedName>
</protein>
<evidence type="ECO:0000313" key="2">
    <source>
        <dbReference type="Proteomes" id="UP001151760"/>
    </source>
</evidence>
<gene>
    <name evidence="1" type="ORF">Tco_1030269</name>
</gene>
<evidence type="ECO:0000313" key="1">
    <source>
        <dbReference type="EMBL" id="GJT70983.1"/>
    </source>
</evidence>
<organism evidence="1 2">
    <name type="scientific">Tanacetum coccineum</name>
    <dbReference type="NCBI Taxonomy" id="301880"/>
    <lineage>
        <taxon>Eukaryota</taxon>
        <taxon>Viridiplantae</taxon>
        <taxon>Streptophyta</taxon>
        <taxon>Embryophyta</taxon>
        <taxon>Tracheophyta</taxon>
        <taxon>Spermatophyta</taxon>
        <taxon>Magnoliopsida</taxon>
        <taxon>eudicotyledons</taxon>
        <taxon>Gunneridae</taxon>
        <taxon>Pentapetalae</taxon>
        <taxon>asterids</taxon>
        <taxon>campanulids</taxon>
        <taxon>Asterales</taxon>
        <taxon>Asteraceae</taxon>
        <taxon>Asteroideae</taxon>
        <taxon>Anthemideae</taxon>
        <taxon>Anthemidinae</taxon>
        <taxon>Tanacetum</taxon>
    </lineage>
</organism>
<keyword evidence="2" id="KW-1185">Reference proteome</keyword>
<dbReference type="Proteomes" id="UP001151760">
    <property type="component" value="Unassembled WGS sequence"/>
</dbReference>
<sequence>MRSHTLQQLKRLSFDEIKALFETTMRRVQTFHPIESEGDKTVLELTTESLKKDAEVELDHEGSKKQNTNEASGDDLVKLWDLVKERFSTTEPTVDKEKELWVDLKILFEPDSDDTLWKL</sequence>
<dbReference type="EMBL" id="BQNB010018130">
    <property type="protein sequence ID" value="GJT70983.1"/>
    <property type="molecule type" value="Genomic_DNA"/>
</dbReference>
<proteinExistence type="predicted"/>
<name>A0ABQ5G6Y9_9ASTR</name>
<reference evidence="1" key="2">
    <citation type="submission" date="2022-01" db="EMBL/GenBank/DDBJ databases">
        <authorList>
            <person name="Yamashiro T."/>
            <person name="Shiraishi A."/>
            <person name="Satake H."/>
            <person name="Nakayama K."/>
        </authorList>
    </citation>
    <scope>NUCLEOTIDE SEQUENCE</scope>
</reference>